<accession>A0A1B6GVK4</accession>
<dbReference type="EMBL" id="GECZ01003289">
    <property type="protein sequence ID" value="JAS66480.1"/>
    <property type="molecule type" value="Transcribed_RNA"/>
</dbReference>
<reference evidence="1" key="1">
    <citation type="submission" date="2015-11" db="EMBL/GenBank/DDBJ databases">
        <title>De novo transcriptome assembly of four potential Pierce s Disease insect vectors from Arizona vineyards.</title>
        <authorList>
            <person name="Tassone E.E."/>
        </authorList>
    </citation>
    <scope>NUCLEOTIDE SEQUENCE</scope>
</reference>
<name>A0A1B6GVK4_9HEMI</name>
<organism evidence="1">
    <name type="scientific">Cuerna arida</name>
    <dbReference type="NCBI Taxonomy" id="1464854"/>
    <lineage>
        <taxon>Eukaryota</taxon>
        <taxon>Metazoa</taxon>
        <taxon>Ecdysozoa</taxon>
        <taxon>Arthropoda</taxon>
        <taxon>Hexapoda</taxon>
        <taxon>Insecta</taxon>
        <taxon>Pterygota</taxon>
        <taxon>Neoptera</taxon>
        <taxon>Paraneoptera</taxon>
        <taxon>Hemiptera</taxon>
        <taxon>Auchenorrhyncha</taxon>
        <taxon>Membracoidea</taxon>
        <taxon>Cicadellidae</taxon>
        <taxon>Cicadellinae</taxon>
        <taxon>Proconiini</taxon>
        <taxon>Cuerna</taxon>
    </lineage>
</organism>
<sequence>MTGTNQPTFCVQPEALNMNTSDPCLRQAPMNADRRNKKHSPIEIFLFFPNQGNSTKPWGIKAYRWFRTGHCVSEVTMRWLLSVIAATMLQSSSMASDSILNYGTTSSASKLSCSTSDTLTTCLKIKSLAFLENLVKNSNSIPLFGGTVTVVKSVEVGEQLMA</sequence>
<dbReference type="AlphaFoldDB" id="A0A1B6GVK4"/>
<proteinExistence type="predicted"/>
<protein>
    <submittedName>
        <fullName evidence="1">Uncharacterized protein</fullName>
    </submittedName>
</protein>
<feature type="non-terminal residue" evidence="1">
    <location>
        <position position="162"/>
    </location>
</feature>
<gene>
    <name evidence="1" type="ORF">g.2206</name>
</gene>
<evidence type="ECO:0000313" key="1">
    <source>
        <dbReference type="EMBL" id="JAS66480.1"/>
    </source>
</evidence>